<keyword evidence="1" id="KW-0472">Membrane</keyword>
<feature type="transmembrane region" description="Helical" evidence="1">
    <location>
        <begin position="152"/>
        <end position="170"/>
    </location>
</feature>
<feature type="transmembrane region" description="Helical" evidence="1">
    <location>
        <begin position="43"/>
        <end position="65"/>
    </location>
</feature>
<dbReference type="PANTHER" id="PTHR35184">
    <property type="entry name" value="YALI0C10208P"/>
    <property type="match status" value="1"/>
</dbReference>
<reference evidence="2" key="1">
    <citation type="submission" date="2023-02" db="EMBL/GenBank/DDBJ databases">
        <authorList>
            <person name="Palmer J.M."/>
        </authorList>
    </citation>
    <scope>NUCLEOTIDE SEQUENCE</scope>
    <source>
        <strain evidence="2">FW57</strain>
    </source>
</reference>
<evidence type="ECO:0000313" key="3">
    <source>
        <dbReference type="Proteomes" id="UP001197093"/>
    </source>
</evidence>
<dbReference type="AlphaFoldDB" id="A0AAD4ET06"/>
<dbReference type="Proteomes" id="UP001197093">
    <property type="component" value="Unassembled WGS sequence"/>
</dbReference>
<feature type="transmembrane region" description="Helical" evidence="1">
    <location>
        <begin position="12"/>
        <end position="31"/>
    </location>
</feature>
<gene>
    <name evidence="2" type="ORF">NEMBOFW57_009127</name>
</gene>
<protein>
    <submittedName>
        <fullName evidence="2">Uncharacterized protein</fullName>
    </submittedName>
</protein>
<sequence>MGGVPAVTPDIPVSAVLLALFALGAITHITLFRLSLRRGRKFIFSLLLMGFCFTRIAALSLRIVWARNPTNANIALAANILVAAGVIILFIVNLIFTSCFVVVWWSVVACTCSMFTLDMDARQKERKVTLFACGVNFAAKPIGVVEWYHSRAAFYCFNFMIEIIVVYVYLVEQRFYVPKGTSKPGDYSRLQEQEGELQEVKEATDGSGASTDRGGRTCRLVQTMTTAQAAL</sequence>
<comment type="caution">
    <text evidence="2">The sequence shown here is derived from an EMBL/GenBank/DDBJ whole genome shotgun (WGS) entry which is preliminary data.</text>
</comment>
<proteinExistence type="predicted"/>
<keyword evidence="1" id="KW-1133">Transmembrane helix</keyword>
<dbReference type="EMBL" id="JAHCVI010000004">
    <property type="protein sequence ID" value="KAG7286810.1"/>
    <property type="molecule type" value="Genomic_DNA"/>
</dbReference>
<keyword evidence="1" id="KW-0812">Transmembrane</keyword>
<evidence type="ECO:0000256" key="1">
    <source>
        <dbReference type="SAM" id="Phobius"/>
    </source>
</evidence>
<name>A0AAD4ET06_9PEZI</name>
<feature type="transmembrane region" description="Helical" evidence="1">
    <location>
        <begin position="128"/>
        <end position="146"/>
    </location>
</feature>
<feature type="transmembrane region" description="Helical" evidence="1">
    <location>
        <begin position="77"/>
        <end position="107"/>
    </location>
</feature>
<keyword evidence="3" id="KW-1185">Reference proteome</keyword>
<dbReference type="PANTHER" id="PTHR35184:SF1">
    <property type="entry name" value="INTEGRAL MEMBRANE PROTEIN"/>
    <property type="match status" value="1"/>
</dbReference>
<accession>A0AAD4ET06</accession>
<evidence type="ECO:0000313" key="2">
    <source>
        <dbReference type="EMBL" id="KAG7286810.1"/>
    </source>
</evidence>
<organism evidence="2 3">
    <name type="scientific">Staphylotrichum longicolle</name>
    <dbReference type="NCBI Taxonomy" id="669026"/>
    <lineage>
        <taxon>Eukaryota</taxon>
        <taxon>Fungi</taxon>
        <taxon>Dikarya</taxon>
        <taxon>Ascomycota</taxon>
        <taxon>Pezizomycotina</taxon>
        <taxon>Sordariomycetes</taxon>
        <taxon>Sordariomycetidae</taxon>
        <taxon>Sordariales</taxon>
        <taxon>Chaetomiaceae</taxon>
        <taxon>Staphylotrichum</taxon>
    </lineage>
</organism>